<evidence type="ECO:0000256" key="1">
    <source>
        <dbReference type="SAM" id="MobiDB-lite"/>
    </source>
</evidence>
<evidence type="ECO:0000313" key="2">
    <source>
        <dbReference type="EMBL" id="AKV00079.1"/>
    </source>
</evidence>
<evidence type="ECO:0008006" key="4">
    <source>
        <dbReference type="Google" id="ProtNLM"/>
    </source>
</evidence>
<proteinExistence type="predicted"/>
<dbReference type="Pfam" id="PF01391">
    <property type="entry name" value="Collagen"/>
    <property type="match status" value="1"/>
</dbReference>
<dbReference type="PATRIC" id="fig|1391654.3.peg.6840"/>
<dbReference type="AlphaFoldDB" id="A0A0K1Q2T4"/>
<gene>
    <name evidence="2" type="ORF">AKJ09_06742</name>
</gene>
<dbReference type="EMBL" id="CP012333">
    <property type="protein sequence ID" value="AKV00079.1"/>
    <property type="molecule type" value="Genomic_DNA"/>
</dbReference>
<keyword evidence="3" id="KW-1185">Reference proteome</keyword>
<organism evidence="2 3">
    <name type="scientific">Labilithrix luteola</name>
    <dbReference type="NCBI Taxonomy" id="1391654"/>
    <lineage>
        <taxon>Bacteria</taxon>
        <taxon>Pseudomonadati</taxon>
        <taxon>Myxococcota</taxon>
        <taxon>Polyangia</taxon>
        <taxon>Polyangiales</taxon>
        <taxon>Labilitrichaceae</taxon>
        <taxon>Labilithrix</taxon>
    </lineage>
</organism>
<evidence type="ECO:0000313" key="3">
    <source>
        <dbReference type="Proteomes" id="UP000064967"/>
    </source>
</evidence>
<sequence length="177" mass="17836">MSSIPALLVLCLAVASCSGEDGSPGPAGPQGAQGPKGDTGATGANGTTGTNGTNGTNGEDATNGAASVIYSNWLNVTFTHDAASNTYVAGIAAPELSSDILLKGDVRVYLNVDTGASPAVLTLPYTDPKTGTYLQATALDGVIEFTSSVDASTKLNSANVFVNQYRYVLIKGTTLAK</sequence>
<dbReference type="InterPro" id="IPR008160">
    <property type="entry name" value="Collagen"/>
</dbReference>
<dbReference type="RefSeq" id="WP_240488639.1">
    <property type="nucleotide sequence ID" value="NZ_CP012333.1"/>
</dbReference>
<feature type="region of interest" description="Disordered" evidence="1">
    <location>
        <begin position="21"/>
        <end position="59"/>
    </location>
</feature>
<dbReference type="STRING" id="1391654.AKJ09_06742"/>
<dbReference type="KEGG" id="llu:AKJ09_06742"/>
<name>A0A0K1Q2T4_9BACT</name>
<feature type="compositionally biased region" description="Low complexity" evidence="1">
    <location>
        <begin position="29"/>
        <end position="59"/>
    </location>
</feature>
<accession>A0A0K1Q2T4</accession>
<protein>
    <recommendedName>
        <fullName evidence="4">Phage tail fiber protein</fullName>
    </recommendedName>
</protein>
<dbReference type="Proteomes" id="UP000064967">
    <property type="component" value="Chromosome"/>
</dbReference>
<reference evidence="2 3" key="1">
    <citation type="submission" date="2015-08" db="EMBL/GenBank/DDBJ databases">
        <authorList>
            <person name="Babu N.S."/>
            <person name="Beckwith C.J."/>
            <person name="Beseler K.G."/>
            <person name="Brison A."/>
            <person name="Carone J.V."/>
            <person name="Caskin T.P."/>
            <person name="Diamond M."/>
            <person name="Durham M.E."/>
            <person name="Foxe J.M."/>
            <person name="Go M."/>
            <person name="Henderson B.A."/>
            <person name="Jones I.B."/>
            <person name="McGettigan J.A."/>
            <person name="Micheletti S.J."/>
            <person name="Nasrallah M.E."/>
            <person name="Ortiz D."/>
            <person name="Piller C.R."/>
            <person name="Privatt S.R."/>
            <person name="Schneider S.L."/>
            <person name="Sharp S."/>
            <person name="Smith T.C."/>
            <person name="Stanton J.D."/>
            <person name="Ullery H.E."/>
            <person name="Wilson R.J."/>
            <person name="Serrano M.G."/>
            <person name="Buck G."/>
            <person name="Lee V."/>
            <person name="Wang Y."/>
            <person name="Carvalho R."/>
            <person name="Voegtly L."/>
            <person name="Shi R."/>
            <person name="Duckworth R."/>
            <person name="Johnson A."/>
            <person name="Loviza R."/>
            <person name="Walstead R."/>
            <person name="Shah Z."/>
            <person name="Kiflezghi M."/>
            <person name="Wade K."/>
            <person name="Ball S.L."/>
            <person name="Bradley K.W."/>
            <person name="Asai D.J."/>
            <person name="Bowman C.A."/>
            <person name="Russell D.A."/>
            <person name="Pope W.H."/>
            <person name="Jacobs-Sera D."/>
            <person name="Hendrix R.W."/>
            <person name="Hatfull G.F."/>
        </authorList>
    </citation>
    <scope>NUCLEOTIDE SEQUENCE [LARGE SCALE GENOMIC DNA]</scope>
    <source>
        <strain evidence="2 3">DSM 27648</strain>
    </source>
</reference>